<dbReference type="InterPro" id="IPR036397">
    <property type="entry name" value="RNaseH_sf"/>
</dbReference>
<comment type="caution">
    <text evidence="2">The sequence shown here is derived from an EMBL/GenBank/DDBJ whole genome shotgun (WGS) entry which is preliminary data.</text>
</comment>
<evidence type="ECO:0000313" key="2">
    <source>
        <dbReference type="EMBL" id="GBP87157.1"/>
    </source>
</evidence>
<organism evidence="2 3">
    <name type="scientific">Eumeta variegata</name>
    <name type="common">Bagworm moth</name>
    <name type="synonym">Eumeta japonica</name>
    <dbReference type="NCBI Taxonomy" id="151549"/>
    <lineage>
        <taxon>Eukaryota</taxon>
        <taxon>Metazoa</taxon>
        <taxon>Ecdysozoa</taxon>
        <taxon>Arthropoda</taxon>
        <taxon>Hexapoda</taxon>
        <taxon>Insecta</taxon>
        <taxon>Pterygota</taxon>
        <taxon>Neoptera</taxon>
        <taxon>Endopterygota</taxon>
        <taxon>Lepidoptera</taxon>
        <taxon>Glossata</taxon>
        <taxon>Ditrysia</taxon>
        <taxon>Tineoidea</taxon>
        <taxon>Psychidae</taxon>
        <taxon>Oiketicinae</taxon>
        <taxon>Eumeta</taxon>
    </lineage>
</organism>
<dbReference type="Gene3D" id="3.30.420.10">
    <property type="entry name" value="Ribonuclease H-like superfamily/Ribonuclease H"/>
    <property type="match status" value="1"/>
</dbReference>
<evidence type="ECO:0000313" key="3">
    <source>
        <dbReference type="Proteomes" id="UP000299102"/>
    </source>
</evidence>
<name>A0A4C1ZKL1_EUMVA</name>
<dbReference type="EMBL" id="BGZK01001839">
    <property type="protein sequence ID" value="GBP87157.1"/>
    <property type="molecule type" value="Genomic_DNA"/>
</dbReference>
<sequence>MRWGDRNKRKFVPQKTKIILFTRKQKYDIPIIRMAGKPIELVNELKNDYLLPGREFGRRVSYLEQPHPSTLQRVTYEPLENVDPEIVQKIAGQHVYTDGSKIEGKVDATLTWWKEVTNLTISLDPFCTVFQSELYALYRAILLVKSRTEPKASVLSDSKSSLELPETRPLTHINPKSNTKNVNQPRVQALLEGRTELIQAIPTTIRIREEIPKCGVEGRPGVRLRPVALFMDCNSERLGINSCCLTGPRSMSISPRSAVFLNGSTFKTSKKRKVFDALSLVKVGAKKCRIARTKNKTLMLFSWEEKTLFFQACTLLSSLGDLGSEGAITPHTISVDEMSVSFETGEVVDRLGCIKAFEVHEVVVYEDRGKNLNYFLQCDLTNTVNVVDTWEHLITSEGLSASERLQQRITEDKKAESQERLQAESSQTKLRV</sequence>
<protein>
    <recommendedName>
        <fullName evidence="4">RNase H type-1 domain-containing protein</fullName>
    </recommendedName>
</protein>
<dbReference type="InterPro" id="IPR012337">
    <property type="entry name" value="RNaseH-like_sf"/>
</dbReference>
<evidence type="ECO:0000256" key="1">
    <source>
        <dbReference type="SAM" id="MobiDB-lite"/>
    </source>
</evidence>
<feature type="compositionally biased region" description="Basic and acidic residues" evidence="1">
    <location>
        <begin position="411"/>
        <end position="422"/>
    </location>
</feature>
<dbReference type="GO" id="GO:0003676">
    <property type="term" value="F:nucleic acid binding"/>
    <property type="evidence" value="ECO:0007669"/>
    <property type="project" value="InterPro"/>
</dbReference>
<dbReference type="SUPFAM" id="SSF53098">
    <property type="entry name" value="Ribonuclease H-like"/>
    <property type="match status" value="1"/>
</dbReference>
<proteinExistence type="predicted"/>
<feature type="compositionally biased region" description="Polar residues" evidence="1">
    <location>
        <begin position="423"/>
        <end position="432"/>
    </location>
</feature>
<gene>
    <name evidence="2" type="ORF">EVAR_62626_1</name>
</gene>
<dbReference type="AlphaFoldDB" id="A0A4C1ZKL1"/>
<keyword evidence="3" id="KW-1185">Reference proteome</keyword>
<evidence type="ECO:0008006" key="4">
    <source>
        <dbReference type="Google" id="ProtNLM"/>
    </source>
</evidence>
<dbReference type="Proteomes" id="UP000299102">
    <property type="component" value="Unassembled WGS sequence"/>
</dbReference>
<feature type="region of interest" description="Disordered" evidence="1">
    <location>
        <begin position="411"/>
        <end position="432"/>
    </location>
</feature>
<dbReference type="OrthoDB" id="411823at2759"/>
<reference evidence="2 3" key="1">
    <citation type="journal article" date="2019" name="Commun. Biol.">
        <title>The bagworm genome reveals a unique fibroin gene that provides high tensile strength.</title>
        <authorList>
            <person name="Kono N."/>
            <person name="Nakamura H."/>
            <person name="Ohtoshi R."/>
            <person name="Tomita M."/>
            <person name="Numata K."/>
            <person name="Arakawa K."/>
        </authorList>
    </citation>
    <scope>NUCLEOTIDE SEQUENCE [LARGE SCALE GENOMIC DNA]</scope>
</reference>
<accession>A0A4C1ZKL1</accession>